<dbReference type="SUPFAM" id="SSF48452">
    <property type="entry name" value="TPR-like"/>
    <property type="match status" value="1"/>
</dbReference>
<dbReference type="PATRIC" id="fig|1357400.3.peg.1140"/>
<dbReference type="EMBL" id="AZJI01000004">
    <property type="protein sequence ID" value="ETD24082.1"/>
    <property type="molecule type" value="Genomic_DNA"/>
</dbReference>
<dbReference type="HOGENOM" id="CLU_330598_0_0_7"/>
<dbReference type="eggNOG" id="COG0457">
    <property type="taxonomic scope" value="Bacteria"/>
</dbReference>
<feature type="region of interest" description="Disordered" evidence="1">
    <location>
        <begin position="244"/>
        <end position="288"/>
    </location>
</feature>
<dbReference type="eggNOG" id="COG0859">
    <property type="taxonomic scope" value="Bacteria"/>
</dbReference>
<dbReference type="STRING" id="1357400.HMPREF2086_00829"/>
<dbReference type="Proteomes" id="UP000018731">
    <property type="component" value="Unassembled WGS sequence"/>
</dbReference>
<dbReference type="Gene3D" id="1.25.40.10">
    <property type="entry name" value="Tetratricopeptide repeat domain"/>
    <property type="match status" value="1"/>
</dbReference>
<protein>
    <submittedName>
        <fullName evidence="2">Uncharacterized protein</fullName>
    </submittedName>
</protein>
<dbReference type="RefSeq" id="WP_023927553.1">
    <property type="nucleotide sequence ID" value="NZ_KI669454.1"/>
</dbReference>
<evidence type="ECO:0000313" key="3">
    <source>
        <dbReference type="Proteomes" id="UP000018731"/>
    </source>
</evidence>
<accession>V8CAH0</accession>
<dbReference type="AlphaFoldDB" id="V8CAH0"/>
<organism evidence="2 3">
    <name type="scientific">Helicobacter macacae MIT 99-5501</name>
    <dbReference type="NCBI Taxonomy" id="1357400"/>
    <lineage>
        <taxon>Bacteria</taxon>
        <taxon>Pseudomonadati</taxon>
        <taxon>Campylobacterota</taxon>
        <taxon>Epsilonproteobacteria</taxon>
        <taxon>Campylobacterales</taxon>
        <taxon>Helicobacteraceae</taxon>
        <taxon>Helicobacter</taxon>
    </lineage>
</organism>
<evidence type="ECO:0000313" key="2">
    <source>
        <dbReference type="EMBL" id="ETD24082.1"/>
    </source>
</evidence>
<dbReference type="InterPro" id="IPR011990">
    <property type="entry name" value="TPR-like_helical_dom_sf"/>
</dbReference>
<keyword evidence="3" id="KW-1185">Reference proteome</keyword>
<dbReference type="SUPFAM" id="SSF53756">
    <property type="entry name" value="UDP-Glycosyltransferase/glycogen phosphorylase"/>
    <property type="match status" value="1"/>
</dbReference>
<evidence type="ECO:0000256" key="1">
    <source>
        <dbReference type="SAM" id="MobiDB-lite"/>
    </source>
</evidence>
<reference evidence="2 3" key="1">
    <citation type="journal article" date="2014" name="Genome Announc.">
        <title>Draft genome sequences of six enterohepatic helicobacter species isolated from humans and one from rhesus macaques.</title>
        <authorList>
            <person name="Shen Z."/>
            <person name="Sheh A."/>
            <person name="Young S.K."/>
            <person name="Abouelliel A."/>
            <person name="Ward D.V."/>
            <person name="Earl A.M."/>
            <person name="Fox J.G."/>
        </authorList>
    </citation>
    <scope>NUCLEOTIDE SEQUENCE [LARGE SCALE GENOMIC DNA]</scope>
    <source>
        <strain evidence="2 3">MIT 99-5501</strain>
    </source>
</reference>
<dbReference type="Gene3D" id="3.40.50.2000">
    <property type="entry name" value="Glycogen Phosphorylase B"/>
    <property type="match status" value="1"/>
</dbReference>
<dbReference type="OrthoDB" id="9814129at2"/>
<name>V8CAH0_9HELI</name>
<proteinExistence type="predicted"/>
<feature type="compositionally biased region" description="Polar residues" evidence="1">
    <location>
        <begin position="251"/>
        <end position="276"/>
    </location>
</feature>
<comment type="caution">
    <text evidence="2">The sequence shown here is derived from an EMBL/GenBank/DDBJ whole genome shotgun (WGS) entry which is preliminary data.</text>
</comment>
<gene>
    <name evidence="2" type="ORF">HMPREF2086_00829</name>
</gene>
<sequence>MGGKDLLGNKGLQERLAGRNLCGIKDSILDAFASRDFAQVMRLADLLDLQESSASDFGKSFDKDSSEDSSGNCGKNCGEDFGCDFGEDFIVAGAKELGEFTSSAIAISALEVAKATQAIGKITKQAVIFAKIAQKAHKDSQDKIPQDKSTQNEQDKSTQNILCDWIIQDKMAFYDLTLAKAYASNGNIEESKEILQNLAKPFLDFALQNRQCSAKSNAMDSSFADFGFVDCAWIKSHIDENIGGGGGDDTLAQNPSKNPAQNLPKTPSQNPAQNPPKNIDESPATNPIPSLNTNIAKEILCALAELHTALGELEKAEKIYKAILHSKWCLSEQDLQDMFDANGNLNPSAIRAIESLWRLYEKSSEQKCLEIFYEILRTLEGILANLKSTNEQIPYTSPNDSLPDMCQPLQERLTPLPRTIGQNDKQIKHLQGYINCMILPGIAFYLYCLYRDKESLNLYSELERFNQANSDFWSFYADTLWHSGAYQQAYDAFQKSISLRKNASALFSCGKMLLQLLESEEIYKEGLALYEHRLALLNETAKGKWALSLSHYEACRQDLARDKNALYGKVVFVYAEQGYGDTIMFSPALAKLCAMAKKVLFFPQSLLFRLFDTSLEMLKNNGNKDFENLHIIGSLPRDKNHKNSEVNPKLTAYQKESARLSGYEFDYAVPICSLPFLMDMSLQEWQSLPKPIVPISRKDSSAKSSAKKIALFWHTNSSGNFERFKRDIPLEILECAFRDSPHEIISFQVREVINGKKEDFIIPSFMQNRGENLLDWQDTYEALSDIDMIVSIDSALAHLGLALGIPTLVLLPIRFDWRWGRLESPKSPFYPHAHLLVWDSNQNDEKMLKRNKSTIQNIRKICDKVLQ</sequence>